<dbReference type="SMART" id="SM00044">
    <property type="entry name" value="CYCc"/>
    <property type="match status" value="1"/>
</dbReference>
<evidence type="ECO:0000256" key="12">
    <source>
        <dbReference type="RuleBase" id="RU003431"/>
    </source>
</evidence>
<comment type="subcellular location">
    <subcellularLocation>
        <location evidence="2">Membrane</location>
        <topology evidence="2">Single-pass membrane protein</topology>
    </subcellularLocation>
</comment>
<dbReference type="Proteomes" id="UP000001555">
    <property type="component" value="Unassembled WGS sequence"/>
</dbReference>
<dbReference type="Gene3D" id="6.10.250.780">
    <property type="match status" value="1"/>
</dbReference>
<keyword evidence="7" id="KW-0472">Membrane</keyword>
<comment type="catalytic activity">
    <reaction evidence="1 12">
        <text>GTP = 3',5'-cyclic GMP + diphosphate</text>
        <dbReference type="Rhea" id="RHEA:13665"/>
        <dbReference type="ChEBI" id="CHEBI:33019"/>
        <dbReference type="ChEBI" id="CHEBI:37565"/>
        <dbReference type="ChEBI" id="CHEBI:57746"/>
        <dbReference type="EC" id="4.6.1.2"/>
    </reaction>
</comment>
<accession>B7PP63</accession>
<dbReference type="EMBL" id="ABJB010965654">
    <property type="status" value="NOT_ANNOTATED_CDS"/>
    <property type="molecule type" value="Genomic_DNA"/>
</dbReference>
<dbReference type="GO" id="GO:0004672">
    <property type="term" value="F:protein kinase activity"/>
    <property type="evidence" value="ECO:0007669"/>
    <property type="project" value="InterPro"/>
</dbReference>
<evidence type="ECO:0000256" key="8">
    <source>
        <dbReference type="ARBA" id="ARBA00023180"/>
    </source>
</evidence>
<dbReference type="AlphaFoldDB" id="B7PP63"/>
<keyword evidence="18" id="KW-1185">Reference proteome</keyword>
<dbReference type="EMBL" id="ABJB010757360">
    <property type="status" value="NOT_ANNOTATED_CDS"/>
    <property type="molecule type" value="Genomic_DNA"/>
</dbReference>
<dbReference type="EMBL" id="ABJB010144430">
    <property type="status" value="NOT_ANNOTATED_CDS"/>
    <property type="molecule type" value="Genomic_DNA"/>
</dbReference>
<feature type="coiled-coil region" evidence="13">
    <location>
        <begin position="263"/>
        <end position="294"/>
    </location>
</feature>
<dbReference type="InParanoid" id="B7PP63"/>
<dbReference type="EMBL" id="ABJB011026945">
    <property type="status" value="NOT_ANNOTATED_CDS"/>
    <property type="molecule type" value="Genomic_DNA"/>
</dbReference>
<dbReference type="GO" id="GO:0005886">
    <property type="term" value="C:plasma membrane"/>
    <property type="evidence" value="ECO:0000318"/>
    <property type="project" value="GO_Central"/>
</dbReference>
<dbReference type="EMBL" id="ABJB010157829">
    <property type="status" value="NOT_ANNOTATED_CDS"/>
    <property type="molecule type" value="Genomic_DNA"/>
</dbReference>
<dbReference type="PROSITE" id="PS50125">
    <property type="entry name" value="GUANYLATE_CYCLASE_2"/>
    <property type="match status" value="1"/>
</dbReference>
<sequence length="462" mass="53170">VAIKPLNVKKLHVNRQLLMEMKMVHDLTHENLVRFVGLCLEDPNVSIITELCPRGSLRDMLENEDINIDWMFKCSMITDIVEVSISSRISRDRSFVYAKGSSSMRCVGFSAVFSNLADILNISNKKKRNGHILGLSTFSRTLFWTAPEFLRMKEPRLHGSQKGDIYSFAIILQEVITRSGPYESLERIGRTRSFMEPEEILDRVKMGTAPPFRPEVSPDECPAEMLRLMRTCWSESPNDRPTIPEVRHGVKKITKGLSSKNFFDNLLQRMEQYANNLESLVEEKTQSLMEEKKRTDELLYQLLPKVAFPFSHGDEKYAQYFINFTGFLAFQNLIAIRMPKTPLYVKSHRRNFLLRYFRFLVNEGFHVLLKVETIGDAYLVASGLPIRNGNDHVREIARMALCLREQLQSFKIRHLPQRKLQLRIGIHSGPCVAGVVGLKMPKYCLFGDTVNTASRMETTGER</sequence>
<keyword evidence="6" id="KW-1133">Transmembrane helix</keyword>
<dbReference type="EC" id="4.6.1.2" evidence="3 12"/>
<dbReference type="EMBL" id="ABJB010482797">
    <property type="status" value="NOT_ANNOTATED_CDS"/>
    <property type="molecule type" value="Genomic_DNA"/>
</dbReference>
<evidence type="ECO:0000259" key="14">
    <source>
        <dbReference type="PROSITE" id="PS50011"/>
    </source>
</evidence>
<evidence type="ECO:0000259" key="15">
    <source>
        <dbReference type="PROSITE" id="PS50125"/>
    </source>
</evidence>
<evidence type="ECO:0000313" key="18">
    <source>
        <dbReference type="Proteomes" id="UP000001555"/>
    </source>
</evidence>
<dbReference type="STRING" id="6945.B7PP63"/>
<keyword evidence="13" id="KW-0175">Coiled coil</keyword>
<feature type="domain" description="Protein kinase" evidence="14">
    <location>
        <begin position="1"/>
        <end position="263"/>
    </location>
</feature>
<dbReference type="InterPro" id="IPR001054">
    <property type="entry name" value="A/G_cyclase"/>
</dbReference>
<dbReference type="GO" id="GO:0005524">
    <property type="term" value="F:ATP binding"/>
    <property type="evidence" value="ECO:0007669"/>
    <property type="project" value="InterPro"/>
</dbReference>
<dbReference type="Gene3D" id="1.10.510.10">
    <property type="entry name" value="Transferase(Phosphotransferase) domain 1"/>
    <property type="match status" value="2"/>
</dbReference>
<dbReference type="Pfam" id="PF07714">
    <property type="entry name" value="PK_Tyr_Ser-Thr"/>
    <property type="match status" value="2"/>
</dbReference>
<dbReference type="InterPro" id="IPR011009">
    <property type="entry name" value="Kinase-like_dom_sf"/>
</dbReference>
<dbReference type="InterPro" id="IPR029787">
    <property type="entry name" value="Nucleotide_cyclase"/>
</dbReference>
<dbReference type="PaxDb" id="6945-B7PP63"/>
<dbReference type="EMBL" id="ABJB010218039">
    <property type="status" value="NOT_ANNOTATED_CDS"/>
    <property type="molecule type" value="Genomic_DNA"/>
</dbReference>
<dbReference type="SUPFAM" id="SSF56112">
    <property type="entry name" value="Protein kinase-like (PK-like)"/>
    <property type="match status" value="1"/>
</dbReference>
<comment type="similarity">
    <text evidence="11">Belongs to the adenylyl cyclase class-4/guanylyl cyclase family.</text>
</comment>
<dbReference type="VEuPathDB" id="VectorBase:ISCP_011152"/>
<evidence type="ECO:0000256" key="11">
    <source>
        <dbReference type="RuleBase" id="RU000405"/>
    </source>
</evidence>
<evidence type="ECO:0000256" key="13">
    <source>
        <dbReference type="SAM" id="Coils"/>
    </source>
</evidence>
<evidence type="ECO:0000256" key="4">
    <source>
        <dbReference type="ARBA" id="ARBA00022692"/>
    </source>
</evidence>
<evidence type="ECO:0000256" key="10">
    <source>
        <dbReference type="ARBA" id="ARBA00023293"/>
    </source>
</evidence>
<dbReference type="InterPro" id="IPR001245">
    <property type="entry name" value="Ser-Thr/Tyr_kinase_cat_dom"/>
</dbReference>
<feature type="non-terminal residue" evidence="16">
    <location>
        <position position="462"/>
    </location>
</feature>
<dbReference type="EMBL" id="ABJB010546030">
    <property type="status" value="NOT_ANNOTATED_CDS"/>
    <property type="molecule type" value="Genomic_DNA"/>
</dbReference>
<evidence type="ECO:0000256" key="7">
    <source>
        <dbReference type="ARBA" id="ARBA00023136"/>
    </source>
</evidence>
<dbReference type="SUPFAM" id="SSF55073">
    <property type="entry name" value="Nucleotide cyclase"/>
    <property type="match status" value="1"/>
</dbReference>
<dbReference type="PANTHER" id="PTHR11920:SF494">
    <property type="entry name" value="ATRIAL NATRIURETIC PEPTIDE RECEPTOR 2"/>
    <property type="match status" value="1"/>
</dbReference>
<evidence type="ECO:0000256" key="9">
    <source>
        <dbReference type="ARBA" id="ARBA00023239"/>
    </source>
</evidence>
<dbReference type="InterPro" id="IPR018297">
    <property type="entry name" value="A/G_cyclase_CS"/>
</dbReference>
<dbReference type="PROSITE" id="PS50011">
    <property type="entry name" value="PROTEIN_KINASE_DOM"/>
    <property type="match status" value="1"/>
</dbReference>
<dbReference type="GO" id="GO:0035556">
    <property type="term" value="P:intracellular signal transduction"/>
    <property type="evidence" value="ECO:0007669"/>
    <property type="project" value="InterPro"/>
</dbReference>
<feature type="domain" description="Guanylate cyclase" evidence="15">
    <location>
        <begin position="318"/>
        <end position="457"/>
    </location>
</feature>
<evidence type="ECO:0000256" key="6">
    <source>
        <dbReference type="ARBA" id="ARBA00022989"/>
    </source>
</evidence>
<evidence type="ECO:0000256" key="5">
    <source>
        <dbReference type="ARBA" id="ARBA00022741"/>
    </source>
</evidence>
<dbReference type="GO" id="GO:0004383">
    <property type="term" value="F:guanylate cyclase activity"/>
    <property type="evidence" value="ECO:0000318"/>
    <property type="project" value="GO_Central"/>
</dbReference>
<keyword evidence="8" id="KW-0325">Glycoprotein</keyword>
<keyword evidence="9 11" id="KW-0456">Lyase</keyword>
<dbReference type="VEuPathDB" id="VectorBase:ISCW006088"/>
<keyword evidence="4" id="KW-0812">Transmembrane</keyword>
<keyword evidence="16" id="KW-0808">Transferase</keyword>
<dbReference type="GO" id="GO:0007168">
    <property type="term" value="P:receptor guanylyl cyclase signaling pathway"/>
    <property type="evidence" value="ECO:0000318"/>
    <property type="project" value="GO_Central"/>
</dbReference>
<evidence type="ECO:0000256" key="3">
    <source>
        <dbReference type="ARBA" id="ARBA00012202"/>
    </source>
</evidence>
<evidence type="ECO:0000256" key="1">
    <source>
        <dbReference type="ARBA" id="ARBA00001436"/>
    </source>
</evidence>
<dbReference type="VEuPathDB" id="VectorBase:ISCI012196"/>
<dbReference type="EMBL" id="ABJB010602685">
    <property type="status" value="NOT_ANNOTATED_CDS"/>
    <property type="molecule type" value="Genomic_DNA"/>
</dbReference>
<dbReference type="GO" id="GO:0001653">
    <property type="term" value="F:peptide receptor activity"/>
    <property type="evidence" value="ECO:0000318"/>
    <property type="project" value="GO_Central"/>
</dbReference>
<dbReference type="InterPro" id="IPR050401">
    <property type="entry name" value="Cyclic_nucleotide_synthase"/>
</dbReference>
<proteinExistence type="inferred from homology"/>
<gene>
    <name evidence="16" type="ORF">IscW_ISCW006088</name>
</gene>
<evidence type="ECO:0000256" key="2">
    <source>
        <dbReference type="ARBA" id="ARBA00004167"/>
    </source>
</evidence>
<reference evidence="17" key="2">
    <citation type="submission" date="2020-05" db="UniProtKB">
        <authorList>
            <consortium name="EnsemblMetazoa"/>
        </authorList>
    </citation>
    <scope>IDENTIFICATION</scope>
    <source>
        <strain evidence="17">wikel</strain>
    </source>
</reference>
<dbReference type="PANTHER" id="PTHR11920">
    <property type="entry name" value="GUANYLYL CYCLASE"/>
    <property type="match status" value="1"/>
</dbReference>
<name>B7PP63_IXOSC</name>
<dbReference type="CDD" id="cd07302">
    <property type="entry name" value="CHD"/>
    <property type="match status" value="1"/>
</dbReference>
<protein>
    <recommendedName>
        <fullName evidence="3 12">Guanylate cyclase</fullName>
        <ecNumber evidence="3 12">4.6.1.2</ecNumber>
    </recommendedName>
</protein>
<dbReference type="EMBL" id="DS756109">
    <property type="protein sequence ID" value="EEC08385.1"/>
    <property type="molecule type" value="Genomic_DNA"/>
</dbReference>
<dbReference type="GO" id="GO:0006182">
    <property type="term" value="P:cGMP biosynthetic process"/>
    <property type="evidence" value="ECO:0000318"/>
    <property type="project" value="GO_Central"/>
</dbReference>
<dbReference type="OrthoDB" id="1890790at2759"/>
<evidence type="ECO:0000313" key="16">
    <source>
        <dbReference type="EMBL" id="EEC08385.1"/>
    </source>
</evidence>
<dbReference type="HOGENOM" id="CLU_001072_11_2_1"/>
<dbReference type="EMBL" id="ABJB010701317">
    <property type="status" value="NOT_ANNOTATED_CDS"/>
    <property type="molecule type" value="Genomic_DNA"/>
</dbReference>
<keyword evidence="5" id="KW-0547">Nucleotide-binding</keyword>
<organism>
    <name type="scientific">Ixodes scapularis</name>
    <name type="common">Black-legged tick</name>
    <name type="synonym">Deer tick</name>
    <dbReference type="NCBI Taxonomy" id="6945"/>
    <lineage>
        <taxon>Eukaryota</taxon>
        <taxon>Metazoa</taxon>
        <taxon>Ecdysozoa</taxon>
        <taxon>Arthropoda</taxon>
        <taxon>Chelicerata</taxon>
        <taxon>Arachnida</taxon>
        <taxon>Acari</taxon>
        <taxon>Parasitiformes</taxon>
        <taxon>Ixodida</taxon>
        <taxon>Ixodoidea</taxon>
        <taxon>Ixodidae</taxon>
        <taxon>Ixodinae</taxon>
        <taxon>Ixodes</taxon>
    </lineage>
</organism>
<evidence type="ECO:0000313" key="17">
    <source>
        <dbReference type="EnsemblMetazoa" id="ISCW006088-PA"/>
    </source>
</evidence>
<dbReference type="Pfam" id="PF00211">
    <property type="entry name" value="Guanylate_cyc"/>
    <property type="match status" value="1"/>
</dbReference>
<dbReference type="Gene3D" id="3.30.70.1230">
    <property type="entry name" value="Nucleotide cyclase"/>
    <property type="match status" value="1"/>
</dbReference>
<feature type="non-terminal residue" evidence="16">
    <location>
        <position position="1"/>
    </location>
</feature>
<dbReference type="PROSITE" id="PS00452">
    <property type="entry name" value="GUANYLATE_CYCLASE_1"/>
    <property type="match status" value="1"/>
</dbReference>
<reference evidence="16 18" key="1">
    <citation type="submission" date="2008-03" db="EMBL/GenBank/DDBJ databases">
        <title>Annotation of Ixodes scapularis.</title>
        <authorList>
            <consortium name="Ixodes scapularis Genome Project Consortium"/>
            <person name="Caler E."/>
            <person name="Hannick L.I."/>
            <person name="Bidwell S."/>
            <person name="Joardar V."/>
            <person name="Thiagarajan M."/>
            <person name="Amedeo P."/>
            <person name="Galinsky K.J."/>
            <person name="Schobel S."/>
            <person name="Inman J."/>
            <person name="Hostetler J."/>
            <person name="Miller J."/>
            <person name="Hammond M."/>
            <person name="Megy K."/>
            <person name="Lawson D."/>
            <person name="Kodira C."/>
            <person name="Sutton G."/>
            <person name="Meyer J."/>
            <person name="Hill C.A."/>
            <person name="Birren B."/>
            <person name="Nene V."/>
            <person name="Collins F."/>
            <person name="Alarcon-Chaidez F."/>
            <person name="Wikel S."/>
            <person name="Strausberg R."/>
        </authorList>
    </citation>
    <scope>NUCLEOTIDE SEQUENCE [LARGE SCALE GENOMIC DNA]</scope>
    <source>
        <strain evidence="18">Wikel</strain>
        <strain evidence="16">Wikel colony</strain>
    </source>
</reference>
<keyword evidence="10 12" id="KW-0141">cGMP biosynthesis</keyword>
<dbReference type="EnsemblMetazoa" id="ISCW006088-RA">
    <property type="protein sequence ID" value="ISCW006088-PA"/>
    <property type="gene ID" value="ISCW006088"/>
</dbReference>
<dbReference type="InterPro" id="IPR000719">
    <property type="entry name" value="Prot_kinase_dom"/>
</dbReference>